<keyword evidence="2" id="KW-1185">Reference proteome</keyword>
<evidence type="ECO:0000313" key="2">
    <source>
        <dbReference type="Proteomes" id="UP001497382"/>
    </source>
</evidence>
<organism evidence="1 2">
    <name type="scientific">Larinioides sclopetarius</name>
    <dbReference type="NCBI Taxonomy" id="280406"/>
    <lineage>
        <taxon>Eukaryota</taxon>
        <taxon>Metazoa</taxon>
        <taxon>Ecdysozoa</taxon>
        <taxon>Arthropoda</taxon>
        <taxon>Chelicerata</taxon>
        <taxon>Arachnida</taxon>
        <taxon>Araneae</taxon>
        <taxon>Araneomorphae</taxon>
        <taxon>Entelegynae</taxon>
        <taxon>Araneoidea</taxon>
        <taxon>Araneidae</taxon>
        <taxon>Larinioides</taxon>
    </lineage>
</organism>
<dbReference type="EMBL" id="CAXIEN010000013">
    <property type="protein sequence ID" value="CAL1264284.1"/>
    <property type="molecule type" value="Genomic_DNA"/>
</dbReference>
<comment type="caution">
    <text evidence="1">The sequence shown here is derived from an EMBL/GenBank/DDBJ whole genome shotgun (WGS) entry which is preliminary data.</text>
</comment>
<reference evidence="1 2" key="1">
    <citation type="submission" date="2024-04" db="EMBL/GenBank/DDBJ databases">
        <authorList>
            <person name="Rising A."/>
            <person name="Reimegard J."/>
            <person name="Sonavane S."/>
            <person name="Akerstrom W."/>
            <person name="Nylinder S."/>
            <person name="Hedman E."/>
            <person name="Kallberg Y."/>
        </authorList>
    </citation>
    <scope>NUCLEOTIDE SEQUENCE [LARGE SCALE GENOMIC DNA]</scope>
</reference>
<accession>A0AAV1YZ27</accession>
<evidence type="ECO:0000313" key="1">
    <source>
        <dbReference type="EMBL" id="CAL1264284.1"/>
    </source>
</evidence>
<name>A0AAV1YZ27_9ARAC</name>
<dbReference type="Proteomes" id="UP001497382">
    <property type="component" value="Unassembled WGS sequence"/>
</dbReference>
<dbReference type="AlphaFoldDB" id="A0AAV1YZ27"/>
<proteinExistence type="predicted"/>
<protein>
    <submittedName>
        <fullName evidence="1">Uncharacterized protein</fullName>
    </submittedName>
</protein>
<sequence length="138" mass="15297">MKYYVTDDTSVAEEGENASGIDPKCLNLMPCVQNSVASSVSECIQTKETECKKLCSELSELIKIPQVKEIMLSNVVSCLNTLVASMRGIVNLNNNPVSVMSKTYVAPNQKVPTQFKFYGTSQKKKRKTSLHEIQKSND</sequence>
<gene>
    <name evidence="1" type="ORF">LARSCL_LOCUS1950</name>
</gene>